<dbReference type="InterPro" id="IPR009057">
    <property type="entry name" value="Homeodomain-like_sf"/>
</dbReference>
<dbReference type="RefSeq" id="WP_185491664.1">
    <property type="nucleotide sequence ID" value="NZ_JAARVG010000007.1"/>
</dbReference>
<gene>
    <name evidence="2" type="ORF">HCA52_08720</name>
</gene>
<sequence length="106" mass="12589">MYPQQRIHQDCLVEVYKEMVEAVGIESMLKLYPLLRGQQINFPVRLYAKDKVSMKISQEYNGKNVHVLSREYGYSSRWVQKMIKEHQELEEASEFRMGSLMDDGRK</sequence>
<dbReference type="SUPFAM" id="SSF46689">
    <property type="entry name" value="Homeodomain-like"/>
    <property type="match status" value="1"/>
</dbReference>
<evidence type="ECO:0000313" key="2">
    <source>
        <dbReference type="EMBL" id="MBC1793495.1"/>
    </source>
</evidence>
<protein>
    <submittedName>
        <fullName evidence="2">Mor transcription activator family protein</fullName>
    </submittedName>
</protein>
<dbReference type="InterPro" id="IPR014875">
    <property type="entry name" value="Mor_transcription_activator"/>
</dbReference>
<evidence type="ECO:0000259" key="1">
    <source>
        <dbReference type="Pfam" id="PF08765"/>
    </source>
</evidence>
<evidence type="ECO:0000313" key="3">
    <source>
        <dbReference type="Proteomes" id="UP000539064"/>
    </source>
</evidence>
<dbReference type="AlphaFoldDB" id="A0A7X1CLV5"/>
<dbReference type="Pfam" id="PF08765">
    <property type="entry name" value="Mor"/>
    <property type="match status" value="1"/>
</dbReference>
<organism evidence="2 3">
    <name type="scientific">Listeria booriae</name>
    <dbReference type="NCBI Taxonomy" id="1552123"/>
    <lineage>
        <taxon>Bacteria</taxon>
        <taxon>Bacillati</taxon>
        <taxon>Bacillota</taxon>
        <taxon>Bacilli</taxon>
        <taxon>Bacillales</taxon>
        <taxon>Listeriaceae</taxon>
        <taxon>Listeria</taxon>
    </lineage>
</organism>
<feature type="domain" description="Mor transcription activator" evidence="1">
    <location>
        <begin position="15"/>
        <end position="92"/>
    </location>
</feature>
<comment type="caution">
    <text evidence="2">The sequence shown here is derived from an EMBL/GenBank/DDBJ whole genome shotgun (WGS) entry which is preliminary data.</text>
</comment>
<name>A0A7X1CLV5_9LIST</name>
<dbReference type="Proteomes" id="UP000539064">
    <property type="component" value="Unassembled WGS sequence"/>
</dbReference>
<dbReference type="EMBL" id="JAARVG010000007">
    <property type="protein sequence ID" value="MBC1793495.1"/>
    <property type="molecule type" value="Genomic_DNA"/>
</dbReference>
<reference evidence="2 3" key="1">
    <citation type="submission" date="2020-03" db="EMBL/GenBank/DDBJ databases">
        <title>Soil Listeria distribution.</title>
        <authorList>
            <person name="Liao J."/>
            <person name="Wiedmann M."/>
        </authorList>
    </citation>
    <scope>NUCLEOTIDE SEQUENCE [LARGE SCALE GENOMIC DNA]</scope>
    <source>
        <strain evidence="2 3">FSL L7-0978</strain>
    </source>
</reference>
<dbReference type="Gene3D" id="1.10.10.60">
    <property type="entry name" value="Homeodomain-like"/>
    <property type="match status" value="1"/>
</dbReference>
<proteinExistence type="predicted"/>
<accession>A0A7X1CLV5</accession>